<keyword evidence="2 3" id="KW-0067">ATP-binding</keyword>
<organism evidence="6 7">
    <name type="scientific">Candidatus Ornithobacterium hominis</name>
    <dbReference type="NCBI Taxonomy" id="2497989"/>
    <lineage>
        <taxon>Bacteria</taxon>
        <taxon>Pseudomonadati</taxon>
        <taxon>Bacteroidota</taxon>
        <taxon>Flavobacteriia</taxon>
        <taxon>Flavobacteriales</taxon>
        <taxon>Weeksellaceae</taxon>
        <taxon>Ornithobacterium</taxon>
    </lineage>
</organism>
<dbReference type="NCBIfam" id="NF004679">
    <property type="entry name" value="PRK06019.1-5"/>
    <property type="match status" value="1"/>
</dbReference>
<dbReference type="HAMAP" id="MF_01928">
    <property type="entry name" value="PurK"/>
    <property type="match status" value="1"/>
</dbReference>
<name>A0A383TYM7_9FLAO</name>
<comment type="function">
    <text evidence="3">Catalyzes the ATP-dependent conversion of 5-aminoimidazole ribonucleotide (AIR) and HCO(3)(-) to N5-carboxyaminoimidazole ribonucleotide (N5-CAIR).</text>
</comment>
<dbReference type="Pfam" id="PF22660">
    <property type="entry name" value="RS_preATP-grasp-like"/>
    <property type="match status" value="1"/>
</dbReference>
<feature type="binding site" evidence="3">
    <location>
        <position position="167"/>
    </location>
    <ligand>
        <name>ATP</name>
        <dbReference type="ChEBI" id="CHEBI:30616"/>
    </ligand>
</feature>
<dbReference type="InterPro" id="IPR011054">
    <property type="entry name" value="Rudment_hybrid_motif"/>
</dbReference>
<comment type="pathway">
    <text evidence="3 4">Purine metabolism; IMP biosynthesis via de novo pathway; 5-amino-1-(5-phospho-D-ribosyl)imidazole-4-carboxylate from 5-amino-1-(5-phospho-D-ribosyl)imidazole (N5-CAIR route): step 1/2.</text>
</comment>
<dbReference type="InterPro" id="IPR011761">
    <property type="entry name" value="ATP-grasp"/>
</dbReference>
<keyword evidence="3 4" id="KW-0658">Purine biosynthesis</keyword>
<protein>
    <recommendedName>
        <fullName evidence="3 4">N5-carboxyaminoimidazole ribonucleotide synthase</fullName>
        <shortName evidence="3 4">N5-CAIR synthase</shortName>
        <ecNumber evidence="3 4">6.3.4.18</ecNumber>
    </recommendedName>
    <alternativeName>
        <fullName evidence="3 4">5-(carboxyamino)imidazole ribonucleotide synthetase</fullName>
    </alternativeName>
</protein>
<dbReference type="InterPro" id="IPR003135">
    <property type="entry name" value="ATP-grasp_carboxylate-amine"/>
</dbReference>
<evidence type="ECO:0000256" key="3">
    <source>
        <dbReference type="HAMAP-Rule" id="MF_01928"/>
    </source>
</evidence>
<dbReference type="EC" id="6.3.4.18" evidence="3 4"/>
<keyword evidence="1 3" id="KW-0547">Nucleotide-binding</keyword>
<proteinExistence type="inferred from homology"/>
<evidence type="ECO:0000259" key="5">
    <source>
        <dbReference type="PROSITE" id="PS50975"/>
    </source>
</evidence>
<comment type="caution">
    <text evidence="3">Lacks conserved residue(s) required for the propagation of feature annotation.</text>
</comment>
<comment type="function">
    <text evidence="4">Catalyzes the ATP-dependent conversion of 5-aminoimidazole ribonucleotide (AIR) and HCO(3)- to N5-carboxyaminoimidazole ribonucleotide (N5-CAIR).</text>
</comment>
<dbReference type="RefSeq" id="WP_119059148.1">
    <property type="nucleotide sequence ID" value="NZ_UNSC01000003.1"/>
</dbReference>
<dbReference type="GO" id="GO:0046872">
    <property type="term" value="F:metal ion binding"/>
    <property type="evidence" value="ECO:0007669"/>
    <property type="project" value="InterPro"/>
</dbReference>
<dbReference type="AlphaFoldDB" id="A0A383TYM7"/>
<dbReference type="EMBL" id="UNSC01000003">
    <property type="protein sequence ID" value="SZD72299.1"/>
    <property type="molecule type" value="Genomic_DNA"/>
</dbReference>
<dbReference type="SUPFAM" id="SSF56059">
    <property type="entry name" value="Glutathione synthetase ATP-binding domain-like"/>
    <property type="match status" value="1"/>
</dbReference>
<reference evidence="6 7" key="1">
    <citation type="submission" date="2018-09" db="EMBL/GenBank/DDBJ databases">
        <authorList>
            <consortium name="Pathogen Informatics"/>
        </authorList>
    </citation>
    <scope>NUCLEOTIDE SEQUENCE [LARGE SCALE GENOMIC DNA]</scope>
    <source>
        <strain evidence="6 7">OH-22767</strain>
    </source>
</reference>
<dbReference type="SUPFAM" id="SSF51246">
    <property type="entry name" value="Rudiment single hybrid motif"/>
    <property type="match status" value="1"/>
</dbReference>
<dbReference type="Gene3D" id="3.40.50.20">
    <property type="match status" value="1"/>
</dbReference>
<dbReference type="SUPFAM" id="SSF52440">
    <property type="entry name" value="PreATP-grasp domain"/>
    <property type="match status" value="1"/>
</dbReference>
<feature type="binding site" evidence="3">
    <location>
        <position position="101"/>
    </location>
    <ligand>
        <name>ATP</name>
        <dbReference type="ChEBI" id="CHEBI:30616"/>
    </ligand>
</feature>
<dbReference type="GO" id="GO:0004638">
    <property type="term" value="F:phosphoribosylaminoimidazole carboxylase activity"/>
    <property type="evidence" value="ECO:0007669"/>
    <property type="project" value="InterPro"/>
</dbReference>
<comment type="catalytic activity">
    <reaction evidence="3 4">
        <text>5-amino-1-(5-phospho-beta-D-ribosyl)imidazole + hydrogencarbonate + ATP = 5-carboxyamino-1-(5-phospho-D-ribosyl)imidazole + ADP + phosphate + 2 H(+)</text>
        <dbReference type="Rhea" id="RHEA:19317"/>
        <dbReference type="ChEBI" id="CHEBI:15378"/>
        <dbReference type="ChEBI" id="CHEBI:17544"/>
        <dbReference type="ChEBI" id="CHEBI:30616"/>
        <dbReference type="ChEBI" id="CHEBI:43474"/>
        <dbReference type="ChEBI" id="CHEBI:58730"/>
        <dbReference type="ChEBI" id="CHEBI:137981"/>
        <dbReference type="ChEBI" id="CHEBI:456216"/>
        <dbReference type="EC" id="6.3.4.18"/>
    </reaction>
</comment>
<dbReference type="GO" id="GO:0006189">
    <property type="term" value="P:'de novo' IMP biosynthetic process"/>
    <property type="evidence" value="ECO:0007669"/>
    <property type="project" value="UniProtKB-UniRule"/>
</dbReference>
<evidence type="ECO:0000313" key="6">
    <source>
        <dbReference type="EMBL" id="SZD72299.1"/>
    </source>
</evidence>
<dbReference type="Pfam" id="PF02222">
    <property type="entry name" value="ATP-grasp"/>
    <property type="match status" value="1"/>
</dbReference>
<dbReference type="GO" id="GO:0034028">
    <property type="term" value="F:5-(carboxyamino)imidazole ribonucleotide synthase activity"/>
    <property type="evidence" value="ECO:0007669"/>
    <property type="project" value="UniProtKB-UniRule"/>
</dbReference>
<dbReference type="InterPro" id="IPR005875">
    <property type="entry name" value="PurK"/>
</dbReference>
<evidence type="ECO:0000256" key="4">
    <source>
        <dbReference type="RuleBase" id="RU361200"/>
    </source>
</evidence>
<accession>A0A383TYM7</accession>
<dbReference type="InterPro" id="IPR040686">
    <property type="entry name" value="PurK_C"/>
</dbReference>
<comment type="similarity">
    <text evidence="3 4">Belongs to the PurK/PurT family.</text>
</comment>
<dbReference type="Pfam" id="PF17769">
    <property type="entry name" value="PurK_C"/>
    <property type="match status" value="1"/>
</dbReference>
<dbReference type="OrthoDB" id="9804625at2"/>
<dbReference type="NCBIfam" id="TIGR01161">
    <property type="entry name" value="purK"/>
    <property type="match status" value="1"/>
</dbReference>
<evidence type="ECO:0000256" key="1">
    <source>
        <dbReference type="ARBA" id="ARBA00022741"/>
    </source>
</evidence>
<evidence type="ECO:0000256" key="2">
    <source>
        <dbReference type="ARBA" id="ARBA00022840"/>
    </source>
</evidence>
<dbReference type="GO" id="GO:0005524">
    <property type="term" value="F:ATP binding"/>
    <property type="evidence" value="ECO:0007669"/>
    <property type="project" value="UniProtKB-UniRule"/>
</dbReference>
<dbReference type="InterPro" id="IPR016185">
    <property type="entry name" value="PreATP-grasp_dom_sf"/>
</dbReference>
<evidence type="ECO:0000313" key="7">
    <source>
        <dbReference type="Proteomes" id="UP000262142"/>
    </source>
</evidence>
<feature type="binding site" evidence="3">
    <location>
        <position position="129"/>
    </location>
    <ligand>
        <name>ATP</name>
        <dbReference type="ChEBI" id="CHEBI:30616"/>
    </ligand>
</feature>
<dbReference type="PROSITE" id="PS50975">
    <property type="entry name" value="ATP_GRASP"/>
    <property type="match status" value="1"/>
</dbReference>
<dbReference type="Gene3D" id="3.30.470.20">
    <property type="entry name" value="ATP-grasp fold, B domain"/>
    <property type="match status" value="1"/>
</dbReference>
<comment type="subunit">
    <text evidence="3 4">Homodimer.</text>
</comment>
<sequence length="363" mass="40362">MKKIGILGGGQLGRMFIQNALNYPVEIHILDPNPEAPCSKIAHRFVVGDFNNELDVLNFAKNVDIVGIEIEHVNLSALKKLKKLGKTIIPDPEVLEIIQDKGIQKDFYLNHDIATAPLKDKNNLPNVQKLKKGGYDGKGVQLLSAENFENCWGEDSIFEEQADILMELAVLVAQNQSGETAVYPVVEQVFNPEYNLLDYLISPARIDEETAQQAKDLALKVVKKLNSPGIFAIELFLNHDGSLWVNETAPRVHNSGHTTIEGNFCSQFDMMLRTLLDFPLGNPEAKLKSAMFNLIGASGYTGKAKIQGLEKILNLPGHSLHWYGKKMTKPGRKMGHSTVVAQDWDGVIQQIETIKKEVKIISE</sequence>
<feature type="domain" description="ATP-grasp" evidence="5">
    <location>
        <begin position="81"/>
        <end position="276"/>
    </location>
</feature>
<dbReference type="PANTHER" id="PTHR11609:SF5">
    <property type="entry name" value="PHOSPHORIBOSYLAMINOIMIDAZOLE CARBOXYLASE"/>
    <property type="match status" value="1"/>
</dbReference>
<dbReference type="Proteomes" id="UP000262142">
    <property type="component" value="Unassembled WGS sequence"/>
</dbReference>
<keyword evidence="7" id="KW-1185">Reference proteome</keyword>
<feature type="binding site" evidence="3">
    <location>
        <begin position="246"/>
        <end position="247"/>
    </location>
    <ligand>
        <name>ATP</name>
        <dbReference type="ChEBI" id="CHEBI:30616"/>
    </ligand>
</feature>
<gene>
    <name evidence="3 4 6" type="primary">purK</name>
    <name evidence="6" type="ORF">SAMEA104719789_00739</name>
</gene>
<keyword evidence="3 4" id="KW-0436">Ligase</keyword>
<dbReference type="UniPathway" id="UPA00074">
    <property type="reaction ID" value="UER00942"/>
</dbReference>
<dbReference type="GO" id="GO:0005829">
    <property type="term" value="C:cytosol"/>
    <property type="evidence" value="ECO:0007669"/>
    <property type="project" value="TreeGrafter"/>
</dbReference>
<dbReference type="PANTHER" id="PTHR11609">
    <property type="entry name" value="PURINE BIOSYNTHESIS PROTEIN 6/7, PUR6/7"/>
    <property type="match status" value="1"/>
</dbReference>
<dbReference type="InterPro" id="IPR054350">
    <property type="entry name" value="PurT/PurK_preATP-grasp"/>
</dbReference>